<name>A0AAW2V1E2_SESRA</name>
<accession>A0AAW2V1E2</accession>
<sequence length="56" mass="6376">MARDSWYQSPDNPELSIERELCPVEDLDWHMSSTSGRGGLRQSIETKSDRDHGTVV</sequence>
<evidence type="ECO:0000313" key="2">
    <source>
        <dbReference type="EMBL" id="KAL0423565.1"/>
    </source>
</evidence>
<gene>
    <name evidence="2" type="ORF">Sradi_0891300</name>
</gene>
<dbReference type="EMBL" id="JACGWJ010000004">
    <property type="protein sequence ID" value="KAL0423565.1"/>
    <property type="molecule type" value="Genomic_DNA"/>
</dbReference>
<comment type="caution">
    <text evidence="2">The sequence shown here is derived from an EMBL/GenBank/DDBJ whole genome shotgun (WGS) entry which is preliminary data.</text>
</comment>
<reference evidence="2" key="1">
    <citation type="submission" date="2020-06" db="EMBL/GenBank/DDBJ databases">
        <authorList>
            <person name="Li T."/>
            <person name="Hu X."/>
            <person name="Zhang T."/>
            <person name="Song X."/>
            <person name="Zhang H."/>
            <person name="Dai N."/>
            <person name="Sheng W."/>
            <person name="Hou X."/>
            <person name="Wei L."/>
        </authorList>
    </citation>
    <scope>NUCLEOTIDE SEQUENCE</scope>
    <source>
        <strain evidence="2">G02</strain>
        <tissue evidence="2">Leaf</tissue>
    </source>
</reference>
<evidence type="ECO:0000256" key="1">
    <source>
        <dbReference type="SAM" id="MobiDB-lite"/>
    </source>
</evidence>
<organism evidence="2">
    <name type="scientific">Sesamum radiatum</name>
    <name type="common">Black benniseed</name>
    <dbReference type="NCBI Taxonomy" id="300843"/>
    <lineage>
        <taxon>Eukaryota</taxon>
        <taxon>Viridiplantae</taxon>
        <taxon>Streptophyta</taxon>
        <taxon>Embryophyta</taxon>
        <taxon>Tracheophyta</taxon>
        <taxon>Spermatophyta</taxon>
        <taxon>Magnoliopsida</taxon>
        <taxon>eudicotyledons</taxon>
        <taxon>Gunneridae</taxon>
        <taxon>Pentapetalae</taxon>
        <taxon>asterids</taxon>
        <taxon>lamiids</taxon>
        <taxon>Lamiales</taxon>
        <taxon>Pedaliaceae</taxon>
        <taxon>Sesamum</taxon>
    </lineage>
</organism>
<proteinExistence type="predicted"/>
<feature type="compositionally biased region" description="Basic and acidic residues" evidence="1">
    <location>
        <begin position="44"/>
        <end position="56"/>
    </location>
</feature>
<protein>
    <submittedName>
        <fullName evidence="2">Uncharacterized protein</fullName>
    </submittedName>
</protein>
<reference evidence="2" key="2">
    <citation type="journal article" date="2024" name="Plant">
        <title>Genomic evolution and insights into agronomic trait innovations of Sesamum species.</title>
        <authorList>
            <person name="Miao H."/>
            <person name="Wang L."/>
            <person name="Qu L."/>
            <person name="Liu H."/>
            <person name="Sun Y."/>
            <person name="Le M."/>
            <person name="Wang Q."/>
            <person name="Wei S."/>
            <person name="Zheng Y."/>
            <person name="Lin W."/>
            <person name="Duan Y."/>
            <person name="Cao H."/>
            <person name="Xiong S."/>
            <person name="Wang X."/>
            <person name="Wei L."/>
            <person name="Li C."/>
            <person name="Ma Q."/>
            <person name="Ju M."/>
            <person name="Zhao R."/>
            <person name="Li G."/>
            <person name="Mu C."/>
            <person name="Tian Q."/>
            <person name="Mei H."/>
            <person name="Zhang T."/>
            <person name="Gao T."/>
            <person name="Zhang H."/>
        </authorList>
    </citation>
    <scope>NUCLEOTIDE SEQUENCE</scope>
    <source>
        <strain evidence="2">G02</strain>
    </source>
</reference>
<dbReference type="AlphaFoldDB" id="A0AAW2V1E2"/>
<feature type="region of interest" description="Disordered" evidence="1">
    <location>
        <begin position="29"/>
        <end position="56"/>
    </location>
</feature>